<dbReference type="AlphaFoldDB" id="A0AAD5ZWW1"/>
<proteinExistence type="predicted"/>
<dbReference type="Pfam" id="PF00646">
    <property type="entry name" value="F-box"/>
    <property type="match status" value="1"/>
</dbReference>
<feature type="domain" description="F-box" evidence="1">
    <location>
        <begin position="14"/>
        <end position="52"/>
    </location>
</feature>
<feature type="domain" description="F-box/LRR-repeat protein 15/At3g58940/PEG3-like LRR" evidence="2">
    <location>
        <begin position="105"/>
        <end position="322"/>
    </location>
</feature>
<dbReference type="Pfam" id="PF24758">
    <property type="entry name" value="LRR_At5g56370"/>
    <property type="match status" value="1"/>
</dbReference>
<accession>A0AAD5ZWW1</accession>
<dbReference type="Proteomes" id="UP001210211">
    <property type="component" value="Unassembled WGS sequence"/>
</dbReference>
<organism evidence="3 4">
    <name type="scientific">Rhynchospora tenuis</name>
    <dbReference type="NCBI Taxonomy" id="198213"/>
    <lineage>
        <taxon>Eukaryota</taxon>
        <taxon>Viridiplantae</taxon>
        <taxon>Streptophyta</taxon>
        <taxon>Embryophyta</taxon>
        <taxon>Tracheophyta</taxon>
        <taxon>Spermatophyta</taxon>
        <taxon>Magnoliopsida</taxon>
        <taxon>Liliopsida</taxon>
        <taxon>Poales</taxon>
        <taxon>Cyperaceae</taxon>
        <taxon>Cyperoideae</taxon>
        <taxon>Rhynchosporeae</taxon>
        <taxon>Rhynchospora</taxon>
    </lineage>
</organism>
<dbReference type="SUPFAM" id="SSF81383">
    <property type="entry name" value="F-box domain"/>
    <property type="match status" value="1"/>
</dbReference>
<dbReference type="PANTHER" id="PTHR31639">
    <property type="entry name" value="F-BOX PROTEIN-LIKE"/>
    <property type="match status" value="1"/>
</dbReference>
<dbReference type="InterPro" id="IPR055411">
    <property type="entry name" value="LRR_FXL15/At3g58940/PEG3-like"/>
</dbReference>
<dbReference type="InterPro" id="IPR036047">
    <property type="entry name" value="F-box-like_dom_sf"/>
</dbReference>
<protein>
    <recommendedName>
        <fullName evidence="5">F-box domain-containing protein</fullName>
    </recommendedName>
</protein>
<dbReference type="InterPro" id="IPR001810">
    <property type="entry name" value="F-box_dom"/>
</dbReference>
<dbReference type="PANTHER" id="PTHR31639:SF285">
    <property type="entry name" value="OS01G0730200 PROTEIN"/>
    <property type="match status" value="1"/>
</dbReference>
<gene>
    <name evidence="3" type="ORF">LUZ61_009148</name>
</gene>
<comment type="caution">
    <text evidence="3">The sequence shown here is derived from an EMBL/GenBank/DDBJ whole genome shotgun (WGS) entry which is preliminary data.</text>
</comment>
<evidence type="ECO:0008006" key="5">
    <source>
        <dbReference type="Google" id="ProtNLM"/>
    </source>
</evidence>
<evidence type="ECO:0000259" key="2">
    <source>
        <dbReference type="Pfam" id="PF24758"/>
    </source>
</evidence>
<dbReference type="InterPro" id="IPR032675">
    <property type="entry name" value="LRR_dom_sf"/>
</dbReference>
<reference evidence="3 4" key="1">
    <citation type="journal article" date="2022" name="Cell">
        <title>Repeat-based holocentromeres influence genome architecture and karyotype evolution.</title>
        <authorList>
            <person name="Hofstatter P.G."/>
            <person name="Thangavel G."/>
            <person name="Lux T."/>
            <person name="Neumann P."/>
            <person name="Vondrak T."/>
            <person name="Novak P."/>
            <person name="Zhang M."/>
            <person name="Costa L."/>
            <person name="Castellani M."/>
            <person name="Scott A."/>
            <person name="Toegelov H."/>
            <person name="Fuchs J."/>
            <person name="Mata-Sucre Y."/>
            <person name="Dias Y."/>
            <person name="Vanzela A.L.L."/>
            <person name="Huettel B."/>
            <person name="Almeida C.C.S."/>
            <person name="Simkova H."/>
            <person name="Souza G."/>
            <person name="Pedrosa-Harand A."/>
            <person name="Macas J."/>
            <person name="Mayer K.F.X."/>
            <person name="Houben A."/>
            <person name="Marques A."/>
        </authorList>
    </citation>
    <scope>NUCLEOTIDE SEQUENCE [LARGE SCALE GENOMIC DNA]</scope>
    <source>
        <strain evidence="3">RhyTen1mFocal</strain>
    </source>
</reference>
<evidence type="ECO:0000259" key="1">
    <source>
        <dbReference type="Pfam" id="PF00646"/>
    </source>
</evidence>
<name>A0AAD5ZWW1_9POAL</name>
<dbReference type="Gene3D" id="1.20.1280.50">
    <property type="match status" value="1"/>
</dbReference>
<dbReference type="Gene3D" id="3.80.10.10">
    <property type="entry name" value="Ribonuclease Inhibitor"/>
    <property type="match status" value="2"/>
</dbReference>
<keyword evidence="4" id="KW-1185">Reference proteome</keyword>
<sequence>MNYERRNMPGVDRISDLPRELKENILVRMPVKEAVRTCCLSKNWRVVWSSIPELVYDEHSISIPEIWQFEDTRKMVKFVDKFLLLHDGLIRKFVIADVKLCSRAVKRWTRVLLRKEIEEIQITSDICYNKRMWKVPPIFWNLQCLKEVVLSDCIIKLPCAFKGFKLLKSLSLERPDISECDLTKLIASCPLLENLNLCIDNIFSILIDALKLKQLRLNCIAVKNVCLRAPSIVRADLCFLNEELNPFESNLIDLLNCLPKLEMLELRGRLIRYLTYGRGLELSIKFYYLKSLHIRTNFGCQKEAAVVHQLFHHTPNLQELIISVSPDTYACAYKPEWDQSTVFERLKFVKIRECHKSAESVLSFLAFLLACTPVLLELSFEHKVGDHGVLRELVQLKRASKEAKFYDFKIIL</sequence>
<evidence type="ECO:0000313" key="3">
    <source>
        <dbReference type="EMBL" id="KAJ3705443.1"/>
    </source>
</evidence>
<evidence type="ECO:0000313" key="4">
    <source>
        <dbReference type="Proteomes" id="UP001210211"/>
    </source>
</evidence>
<dbReference type="EMBL" id="JAMRDG010000001">
    <property type="protein sequence ID" value="KAJ3705443.1"/>
    <property type="molecule type" value="Genomic_DNA"/>
</dbReference>
<dbReference type="SUPFAM" id="SSF52047">
    <property type="entry name" value="RNI-like"/>
    <property type="match status" value="1"/>
</dbReference>